<sequence length="164" mass="17674">AYAAEVNLHLPVLILADPANGYGRETPKVRHEKLAARLGLLHEFGVDGMAEKRSANLLSSSAAVEALELVKWNMRKVTIRGYEQASKTLSEGNLSEKASKYRGRVLVLCGGDDHVTPVAACKNVAQAYSNAPFEILPNLGHASYVEGPALFNKAVETFLELADA</sequence>
<organism evidence="1">
    <name type="scientific">marine metagenome</name>
    <dbReference type="NCBI Taxonomy" id="408172"/>
    <lineage>
        <taxon>unclassified sequences</taxon>
        <taxon>metagenomes</taxon>
        <taxon>ecological metagenomes</taxon>
    </lineage>
</organism>
<evidence type="ECO:0000313" key="1">
    <source>
        <dbReference type="EMBL" id="SVB96206.1"/>
    </source>
</evidence>
<gene>
    <name evidence="1" type="ORF">METZ01_LOCUS249060</name>
</gene>
<proteinExistence type="predicted"/>
<name>A0A382I9B3_9ZZZZ</name>
<dbReference type="AlphaFoldDB" id="A0A382I9B3"/>
<protein>
    <recommendedName>
        <fullName evidence="2">AB hydrolase-1 domain-containing protein</fullName>
    </recommendedName>
</protein>
<dbReference type="Gene3D" id="3.40.50.1820">
    <property type="entry name" value="alpha/beta hydrolase"/>
    <property type="match status" value="1"/>
</dbReference>
<feature type="non-terminal residue" evidence="1">
    <location>
        <position position="1"/>
    </location>
</feature>
<dbReference type="SUPFAM" id="SSF53474">
    <property type="entry name" value="alpha/beta-Hydrolases"/>
    <property type="match status" value="1"/>
</dbReference>
<evidence type="ECO:0008006" key="2">
    <source>
        <dbReference type="Google" id="ProtNLM"/>
    </source>
</evidence>
<dbReference type="EMBL" id="UINC01065984">
    <property type="protein sequence ID" value="SVB96206.1"/>
    <property type="molecule type" value="Genomic_DNA"/>
</dbReference>
<accession>A0A382I9B3</accession>
<dbReference type="InterPro" id="IPR029058">
    <property type="entry name" value="AB_hydrolase_fold"/>
</dbReference>
<reference evidence="1" key="1">
    <citation type="submission" date="2018-05" db="EMBL/GenBank/DDBJ databases">
        <authorList>
            <person name="Lanie J.A."/>
            <person name="Ng W.-L."/>
            <person name="Kazmierczak K.M."/>
            <person name="Andrzejewski T.M."/>
            <person name="Davidsen T.M."/>
            <person name="Wayne K.J."/>
            <person name="Tettelin H."/>
            <person name="Glass J.I."/>
            <person name="Rusch D."/>
            <person name="Podicherti R."/>
            <person name="Tsui H.-C.T."/>
            <person name="Winkler M.E."/>
        </authorList>
    </citation>
    <scope>NUCLEOTIDE SEQUENCE</scope>
</reference>